<feature type="transmembrane region" description="Helical" evidence="1">
    <location>
        <begin position="263"/>
        <end position="281"/>
    </location>
</feature>
<evidence type="ECO:0000256" key="1">
    <source>
        <dbReference type="SAM" id="Phobius"/>
    </source>
</evidence>
<protein>
    <submittedName>
        <fullName evidence="2">Uncharacterized protein</fullName>
    </submittedName>
</protein>
<proteinExistence type="predicted"/>
<reference evidence="2" key="1">
    <citation type="submission" date="2019-04" db="EMBL/GenBank/DDBJ databases">
        <authorList>
            <person name="Melise S."/>
            <person name="Noan J."/>
            <person name="Okalmin O."/>
        </authorList>
    </citation>
    <scope>NUCLEOTIDE SEQUENCE</scope>
    <source>
        <strain evidence="2">FN9</strain>
    </source>
</reference>
<sequence>MDVKASKSVMSFDIKDKKTHRFILVQLLVILSFTSYTATLLHLPRMKEKLVLPHPCVEITTPSALITQGNDTFSFPSVLTTSETQRHGYSAALLCGDVWLALSLMAGTDAFWVVATFNHTLMKNWHYFVSLRMMALASIISFCLYIPSSWGTKNSRLQDYSLALCLSSLTYFLFNYALSRVHRRPPSTLINAHFGTLQQYSDKMSRFSFGWSRALQVSAIICSFPIVLTAIMPSGWVTVIPLLTIPFESILLASRKLGRSPEFILSGGVFIHAVCFTHWGLSQVASSPRLVLSPSVFLALVVAGRLILDLHLQSSSLRYPEFLWVRKEVLISTESLLAICAVSLTSEKFGLPVVTYCKLFIIPVFYSVSLLGVATPAAYSIVTKKIKL</sequence>
<dbReference type="EMBL" id="CAAKMV010000088">
    <property type="protein sequence ID" value="VIO54196.1"/>
    <property type="molecule type" value="Genomic_DNA"/>
</dbReference>
<evidence type="ECO:0000313" key="2">
    <source>
        <dbReference type="EMBL" id="VIO54196.1"/>
    </source>
</evidence>
<gene>
    <name evidence="2" type="ORF">FUG_LOCUS114741</name>
</gene>
<feature type="transmembrane region" description="Helical" evidence="1">
    <location>
        <begin position="129"/>
        <end position="148"/>
    </location>
</feature>
<feature type="transmembrane region" description="Helical" evidence="1">
    <location>
        <begin position="98"/>
        <end position="117"/>
    </location>
</feature>
<name>A0A4E9D6C5_GIBZA</name>
<feature type="transmembrane region" description="Helical" evidence="1">
    <location>
        <begin position="21"/>
        <end position="43"/>
    </location>
</feature>
<accession>A0A4E9D6C5</accession>
<keyword evidence="1" id="KW-0472">Membrane</keyword>
<keyword evidence="1" id="KW-1133">Transmembrane helix</keyword>
<feature type="transmembrane region" description="Helical" evidence="1">
    <location>
        <begin position="359"/>
        <end position="382"/>
    </location>
</feature>
<organism evidence="2">
    <name type="scientific">Gibberella zeae</name>
    <name type="common">Wheat head blight fungus</name>
    <name type="synonym">Fusarium graminearum</name>
    <dbReference type="NCBI Taxonomy" id="5518"/>
    <lineage>
        <taxon>Eukaryota</taxon>
        <taxon>Fungi</taxon>
        <taxon>Dikarya</taxon>
        <taxon>Ascomycota</taxon>
        <taxon>Pezizomycotina</taxon>
        <taxon>Sordariomycetes</taxon>
        <taxon>Hypocreomycetidae</taxon>
        <taxon>Hypocreales</taxon>
        <taxon>Nectriaceae</taxon>
        <taxon>Fusarium</taxon>
    </lineage>
</organism>
<keyword evidence="1" id="KW-0812">Transmembrane</keyword>
<feature type="transmembrane region" description="Helical" evidence="1">
    <location>
        <begin position="287"/>
        <end position="308"/>
    </location>
</feature>
<dbReference type="AlphaFoldDB" id="A0A4E9D6C5"/>
<feature type="transmembrane region" description="Helical" evidence="1">
    <location>
        <begin position="160"/>
        <end position="178"/>
    </location>
</feature>